<dbReference type="Proteomes" id="UP000179807">
    <property type="component" value="Unassembled WGS sequence"/>
</dbReference>
<dbReference type="PANTHER" id="PTHR45639">
    <property type="entry name" value="HSC70CB, ISOFORM G-RELATED"/>
    <property type="match status" value="1"/>
</dbReference>
<proteinExistence type="inferred from homology"/>
<dbReference type="InterPro" id="IPR013126">
    <property type="entry name" value="Hsp_70_fam"/>
</dbReference>
<dbReference type="Gene3D" id="3.90.640.10">
    <property type="entry name" value="Actin, Chain A, domain 4"/>
    <property type="match status" value="1"/>
</dbReference>
<evidence type="ECO:0000256" key="2">
    <source>
        <dbReference type="ARBA" id="ARBA00022741"/>
    </source>
</evidence>
<evidence type="ECO:0000313" key="6">
    <source>
        <dbReference type="Proteomes" id="UP000179807"/>
    </source>
</evidence>
<evidence type="ECO:0000313" key="5">
    <source>
        <dbReference type="EMBL" id="OHT05338.1"/>
    </source>
</evidence>
<comment type="similarity">
    <text evidence="1">Belongs to the heat shock protein 70 family.</text>
</comment>
<accession>A0A1J4K2Z5</accession>
<dbReference type="RefSeq" id="XP_068358474.1">
    <property type="nucleotide sequence ID" value="XM_068492774.1"/>
</dbReference>
<evidence type="ECO:0000256" key="4">
    <source>
        <dbReference type="SAM" id="MobiDB-lite"/>
    </source>
</evidence>
<dbReference type="Gene3D" id="3.30.420.40">
    <property type="match status" value="2"/>
</dbReference>
<dbReference type="FunFam" id="3.30.420.40:FF:000028">
    <property type="entry name" value="heat shock 70 kDa protein-like"/>
    <property type="match status" value="1"/>
</dbReference>
<dbReference type="GeneID" id="94827478"/>
<dbReference type="SUPFAM" id="SSF47576">
    <property type="entry name" value="Calponin-homology domain, CH-domain"/>
    <property type="match status" value="1"/>
</dbReference>
<dbReference type="GO" id="GO:0005524">
    <property type="term" value="F:ATP binding"/>
    <property type="evidence" value="ECO:0007669"/>
    <property type="project" value="UniProtKB-KW"/>
</dbReference>
<feature type="region of interest" description="Disordered" evidence="4">
    <location>
        <begin position="126"/>
        <end position="149"/>
    </location>
</feature>
<feature type="region of interest" description="Disordered" evidence="4">
    <location>
        <begin position="381"/>
        <end position="464"/>
    </location>
</feature>
<keyword evidence="6" id="KW-1185">Reference proteome</keyword>
<evidence type="ECO:0000256" key="1">
    <source>
        <dbReference type="ARBA" id="ARBA00007381"/>
    </source>
</evidence>
<gene>
    <name evidence="5" type="ORF">TRFO_05912</name>
</gene>
<feature type="compositionally biased region" description="Polar residues" evidence="4">
    <location>
        <begin position="390"/>
        <end position="412"/>
    </location>
</feature>
<keyword evidence="2" id="KW-0547">Nucleotide-binding</keyword>
<name>A0A1J4K2Z5_9EUKA</name>
<feature type="compositionally biased region" description="Low complexity" evidence="4">
    <location>
        <begin position="413"/>
        <end position="464"/>
    </location>
</feature>
<evidence type="ECO:0000256" key="3">
    <source>
        <dbReference type="ARBA" id="ARBA00022840"/>
    </source>
</evidence>
<sequence length="644" mass="73178">MSKNGSSSSSEKQQDPIQRALDWANSRLSAFEETATDITTDFTSGQYFVTLIEDITQEELKITYRNPKTIFQKRLTIDACLKYLDNYRFITPIPVKREDILWGETIPTYNLLRMINVRLDNGDLPPLPHDFRPRPPLTSRVQKVEKSQQTNKVTSKKCVGIDIGTSQTKYSIFSRNHVNKFNSVISIRENKKKIGGILKGADHIVLDFKRFIGRDFTDDSLEDETRKMKIYAIEEDSTNFRPIIKLENNKTDSSSNKQISNANNLSKSKKLNDSILHSSKSSSNNVSDRNQNENHNDYDESQKTFTFEQMTAYLFNKIKKSISTESGDDVNDAVLSVPSYFSISQRYALRDAATIAGFNVISVITEPVATGIATRFISSSELKSKNSSNQNPKPGTSSNSKHGKSTISQQKISNSKPTTSNSKPTTSNSKPTTSNTKPNISSGLKTNNKSTNSKQSDSSSKQIKKSNQNNIVIVDVGGGKTEASLLLIDKNNIKPIRNEFNSKLGGSNFDHALAKKYFTYKNSKPETPHEKMQIILAAEHAKIALSTKKQTKIKEMNITKDEFEDCCENLINEIIDPIKRLFSDDPNKKKDLKKWFYQEEQQKYQKLKKKSKIFLEKELRLFFLDLMMEIIVLLPLEQQFMEQY</sequence>
<feature type="region of interest" description="Disordered" evidence="4">
    <location>
        <begin position="276"/>
        <end position="302"/>
    </location>
</feature>
<dbReference type="OrthoDB" id="29851at2759"/>
<protein>
    <submittedName>
        <fullName evidence="5">Uncharacterized protein</fullName>
    </submittedName>
</protein>
<organism evidence="5 6">
    <name type="scientific">Tritrichomonas foetus</name>
    <dbReference type="NCBI Taxonomy" id="1144522"/>
    <lineage>
        <taxon>Eukaryota</taxon>
        <taxon>Metamonada</taxon>
        <taxon>Parabasalia</taxon>
        <taxon>Tritrichomonadida</taxon>
        <taxon>Tritrichomonadidae</taxon>
        <taxon>Tritrichomonas</taxon>
    </lineage>
</organism>
<dbReference type="Pfam" id="PF00012">
    <property type="entry name" value="HSP70"/>
    <property type="match status" value="2"/>
</dbReference>
<dbReference type="Gene3D" id="1.10.418.10">
    <property type="entry name" value="Calponin-like domain"/>
    <property type="match status" value="1"/>
</dbReference>
<feature type="compositionally biased region" description="Low complexity" evidence="4">
    <location>
        <begin position="276"/>
        <end position="287"/>
    </location>
</feature>
<dbReference type="VEuPathDB" id="TrichDB:TRFO_05912"/>
<dbReference type="InterPro" id="IPR036872">
    <property type="entry name" value="CH_dom_sf"/>
</dbReference>
<dbReference type="GO" id="GO:0140662">
    <property type="term" value="F:ATP-dependent protein folding chaperone"/>
    <property type="evidence" value="ECO:0007669"/>
    <property type="project" value="InterPro"/>
</dbReference>
<reference evidence="5" key="1">
    <citation type="submission" date="2016-10" db="EMBL/GenBank/DDBJ databases">
        <authorList>
            <person name="Benchimol M."/>
            <person name="Almeida L.G."/>
            <person name="Vasconcelos A.T."/>
            <person name="Perreira-Neves A."/>
            <person name="Rosa I.A."/>
            <person name="Tasca T."/>
            <person name="Bogo M.R."/>
            <person name="de Souza W."/>
        </authorList>
    </citation>
    <scope>NUCLEOTIDE SEQUENCE [LARGE SCALE GENOMIC DNA]</scope>
    <source>
        <strain evidence="5">K</strain>
    </source>
</reference>
<dbReference type="EMBL" id="MLAK01000760">
    <property type="protein sequence ID" value="OHT05338.1"/>
    <property type="molecule type" value="Genomic_DNA"/>
</dbReference>
<comment type="caution">
    <text evidence="5">The sequence shown here is derived from an EMBL/GenBank/DDBJ whole genome shotgun (WGS) entry which is preliminary data.</text>
</comment>
<keyword evidence="3" id="KW-0067">ATP-binding</keyword>
<feature type="compositionally biased region" description="Basic and acidic residues" evidence="4">
    <location>
        <begin position="290"/>
        <end position="302"/>
    </location>
</feature>
<dbReference type="InterPro" id="IPR043129">
    <property type="entry name" value="ATPase_NBD"/>
</dbReference>
<dbReference type="SUPFAM" id="SSF53067">
    <property type="entry name" value="Actin-like ATPase domain"/>
    <property type="match status" value="2"/>
</dbReference>
<dbReference type="AlphaFoldDB" id="A0A1J4K2Z5"/>